<organism evidence="2 3">
    <name type="scientific">Agreia bicolorata</name>
    <dbReference type="NCBI Taxonomy" id="110935"/>
    <lineage>
        <taxon>Bacteria</taxon>
        <taxon>Bacillati</taxon>
        <taxon>Actinomycetota</taxon>
        <taxon>Actinomycetes</taxon>
        <taxon>Micrococcales</taxon>
        <taxon>Microbacteriaceae</taxon>
        <taxon>Agreia</taxon>
    </lineage>
</organism>
<evidence type="ECO:0000313" key="3">
    <source>
        <dbReference type="Proteomes" id="UP000032503"/>
    </source>
</evidence>
<name>A0ABR5CGG2_9MICO</name>
<keyword evidence="3" id="KW-1185">Reference proteome</keyword>
<proteinExistence type="predicted"/>
<evidence type="ECO:0000313" key="2">
    <source>
        <dbReference type="EMBL" id="KJC64582.1"/>
    </source>
</evidence>
<gene>
    <name evidence="2" type="ORF">TZ00_09510</name>
</gene>
<accession>A0ABR5CGG2</accession>
<dbReference type="InterPro" id="IPR011629">
    <property type="entry name" value="CobW-like_C"/>
</dbReference>
<protein>
    <recommendedName>
        <fullName evidence="1">CobW C-terminal domain-containing protein</fullName>
    </recommendedName>
</protein>
<dbReference type="EMBL" id="JYFC01000003">
    <property type="protein sequence ID" value="KJC64582.1"/>
    <property type="molecule type" value="Genomic_DNA"/>
</dbReference>
<feature type="domain" description="CobW C-terminal" evidence="1">
    <location>
        <begin position="233"/>
        <end position="331"/>
    </location>
</feature>
<dbReference type="Pfam" id="PF07683">
    <property type="entry name" value="CobW_C"/>
    <property type="match status" value="1"/>
</dbReference>
<dbReference type="SUPFAM" id="SSF90002">
    <property type="entry name" value="Hypothetical protein YjiA, C-terminal domain"/>
    <property type="match status" value="1"/>
</dbReference>
<reference evidence="2 3" key="1">
    <citation type="journal article" date="2001" name="Int. J. Syst. Evol. Microbiol.">
        <title>Agreia bicolorata gen. nov., sp. nov., to accommodate actinobacteria isolated from narrow reed grass infected by the nematode Heteroanguina graminophila.</title>
        <authorList>
            <person name="Evtushenko L.I."/>
            <person name="Dorofeeva L.V."/>
            <person name="Dobrovolskaya T.G."/>
            <person name="Streshinskaya G.M."/>
            <person name="Subbotin S.A."/>
            <person name="Tiedje J.M."/>
        </authorList>
    </citation>
    <scope>NUCLEOTIDE SEQUENCE [LARGE SCALE GENOMIC DNA]</scope>
    <source>
        <strain evidence="2 3">VKM Ac-1804</strain>
    </source>
</reference>
<comment type="caution">
    <text evidence="2">The sequence shown here is derived from an EMBL/GenBank/DDBJ whole genome shotgun (WGS) entry which is preliminary data.</text>
</comment>
<dbReference type="SMART" id="SM00833">
    <property type="entry name" value="CobW_C"/>
    <property type="match status" value="1"/>
</dbReference>
<evidence type="ECO:0000259" key="1">
    <source>
        <dbReference type="SMART" id="SM00833"/>
    </source>
</evidence>
<sequence length="360" mass="38361">MYESSDSRPIARIAGLAVTLVSSSDRLRAEQIAAILSGCAVSESPVELEVGGDDDATFAVELAEQLASDYDDGLTGNTVVVLEAGADIVEIALVLEHMLEARRPRVPVGIRDVVAVTSVREVGQQLLGWASEASAQGDDFTSPGRLASRLEFASMIVLTDAPDAAAPADTRLVLALLARMAPSALVLTPFDVAHARQLSGLLVRGRARRLGASMGWQRELVEGAPAHPVSDACSTFVFRDPRPFHPGRLHAAVTLRLTPENVGCIARSRGFVRLATRGGRVGSWATAGNVLDLEPTEMLSWSADSPIGQEIAFFGPGLDEIALERTLSGCLLTAEELAAGPEVWATYVDPFPEWVVEHRH</sequence>
<dbReference type="PANTHER" id="PTHR43603">
    <property type="entry name" value="COBW DOMAIN-CONTAINING PROTEIN DDB_G0274527"/>
    <property type="match status" value="1"/>
</dbReference>
<dbReference type="PANTHER" id="PTHR43603:SF1">
    <property type="entry name" value="ZINC-REGULATED GTPASE METALLOPROTEIN ACTIVATOR 1"/>
    <property type="match status" value="1"/>
</dbReference>
<dbReference type="Proteomes" id="UP000032503">
    <property type="component" value="Unassembled WGS sequence"/>
</dbReference>
<dbReference type="InterPro" id="IPR051927">
    <property type="entry name" value="Zn_Chap_cDPG_Synth"/>
</dbReference>
<dbReference type="RefSeq" id="WP_044441109.1">
    <property type="nucleotide sequence ID" value="NZ_JYFC01000003.1"/>
</dbReference>